<dbReference type="PANTHER" id="PTHR18895:SF74">
    <property type="entry name" value="MTRF1L RELEASE FACTOR GLUTAMINE METHYLTRANSFERASE"/>
    <property type="match status" value="1"/>
</dbReference>
<keyword evidence="7" id="KW-1185">Reference proteome</keyword>
<dbReference type="AlphaFoldDB" id="A0A547PBN6"/>
<evidence type="ECO:0000256" key="1">
    <source>
        <dbReference type="ARBA" id="ARBA00022603"/>
    </source>
</evidence>
<dbReference type="PANTHER" id="PTHR18895">
    <property type="entry name" value="HEMK METHYLTRANSFERASE"/>
    <property type="match status" value="1"/>
</dbReference>
<reference evidence="6 7" key="1">
    <citation type="submission" date="2019-06" db="EMBL/GenBank/DDBJ databases">
        <title>Erythrobacter insulae sp. nov., isolated from a tidal flat.</title>
        <authorList>
            <person name="Yoon J.-H."/>
        </authorList>
    </citation>
    <scope>NUCLEOTIDE SEQUENCE [LARGE SCALE GENOMIC DNA]</scope>
    <source>
        <strain evidence="6 7">JBTF-M21</strain>
    </source>
</reference>
<dbReference type="GO" id="GO:0003676">
    <property type="term" value="F:nucleic acid binding"/>
    <property type="evidence" value="ECO:0007669"/>
    <property type="project" value="InterPro"/>
</dbReference>
<dbReference type="RefSeq" id="WP_142787817.1">
    <property type="nucleotide sequence ID" value="NZ_VHJK01000001.1"/>
</dbReference>
<dbReference type="EMBL" id="VHJK01000001">
    <property type="protein sequence ID" value="TRD11550.1"/>
    <property type="molecule type" value="Genomic_DNA"/>
</dbReference>
<dbReference type="EC" id="2.1.1.297" evidence="6"/>
<keyword evidence="3" id="KW-0949">S-adenosyl-L-methionine</keyword>
<dbReference type="SUPFAM" id="SSF53335">
    <property type="entry name" value="S-adenosyl-L-methionine-dependent methyltransferases"/>
    <property type="match status" value="1"/>
</dbReference>
<dbReference type="InterPro" id="IPR050320">
    <property type="entry name" value="N5-glutamine_MTase"/>
</dbReference>
<dbReference type="InterPro" id="IPR002052">
    <property type="entry name" value="DNA_methylase_N6_adenine_CS"/>
</dbReference>
<dbReference type="Gene3D" id="3.40.50.150">
    <property type="entry name" value="Vaccinia Virus protein VP39"/>
    <property type="match status" value="1"/>
</dbReference>
<comment type="caution">
    <text evidence="6">The sequence shown here is derived from an EMBL/GenBank/DDBJ whole genome shotgun (WGS) entry which is preliminary data.</text>
</comment>
<dbReference type="InterPro" id="IPR040758">
    <property type="entry name" value="PrmC_N"/>
</dbReference>
<dbReference type="NCBIfam" id="TIGR03534">
    <property type="entry name" value="RF_mod_PrmC"/>
    <property type="match status" value="1"/>
</dbReference>
<feature type="domain" description="Methyltransferase" evidence="4">
    <location>
        <begin position="108"/>
        <end position="185"/>
    </location>
</feature>
<protein>
    <submittedName>
        <fullName evidence="6">Peptide chain release factor N(5)-glutamine methyltransferase</fullName>
        <ecNumber evidence="6">2.1.1.297</ecNumber>
    </submittedName>
</protein>
<evidence type="ECO:0000259" key="5">
    <source>
        <dbReference type="Pfam" id="PF17827"/>
    </source>
</evidence>
<dbReference type="InterPro" id="IPR004556">
    <property type="entry name" value="HemK-like"/>
</dbReference>
<dbReference type="GO" id="GO:0032259">
    <property type="term" value="P:methylation"/>
    <property type="evidence" value="ECO:0007669"/>
    <property type="project" value="UniProtKB-KW"/>
</dbReference>
<proteinExistence type="predicted"/>
<dbReference type="CDD" id="cd02440">
    <property type="entry name" value="AdoMet_MTases"/>
    <property type="match status" value="1"/>
</dbReference>
<dbReference type="Pfam" id="PF13847">
    <property type="entry name" value="Methyltransf_31"/>
    <property type="match status" value="1"/>
</dbReference>
<organism evidence="6 7">
    <name type="scientific">Erythrobacter insulae</name>
    <dbReference type="NCBI Taxonomy" id="2584124"/>
    <lineage>
        <taxon>Bacteria</taxon>
        <taxon>Pseudomonadati</taxon>
        <taxon>Pseudomonadota</taxon>
        <taxon>Alphaproteobacteria</taxon>
        <taxon>Sphingomonadales</taxon>
        <taxon>Erythrobacteraceae</taxon>
        <taxon>Erythrobacter/Porphyrobacter group</taxon>
        <taxon>Erythrobacter</taxon>
    </lineage>
</organism>
<evidence type="ECO:0000256" key="3">
    <source>
        <dbReference type="ARBA" id="ARBA00022691"/>
    </source>
</evidence>
<keyword evidence="2 6" id="KW-0808">Transferase</keyword>
<dbReference type="NCBIfam" id="TIGR00536">
    <property type="entry name" value="hemK_fam"/>
    <property type="match status" value="1"/>
</dbReference>
<accession>A0A547PBN6</accession>
<dbReference type="GO" id="GO:0102559">
    <property type="term" value="F:peptide chain release factor N(5)-glutamine methyltransferase activity"/>
    <property type="evidence" value="ECO:0007669"/>
    <property type="project" value="UniProtKB-EC"/>
</dbReference>
<keyword evidence="1 6" id="KW-0489">Methyltransferase</keyword>
<sequence>MSVADAIRAATAKLTLTSDTARLDAELLMAHALGLTRSDMLIRAMQGEIPSAFNGLIERRATREPVAHIIGEAEFYGRSFRISQDVLIPRGDSETLIEAAREYAGNARRVLDLGTGSGALLITAMLELGIGNGVGVDASGAALAMAKGNASALGLDDDRAEFHLRDWREAGWAKGLGRFDLILCNPPYVEIDAELEPDVRDFEPADALFSGPEGLDDYRILLPQLGNLMSKNAVAVFEIGAAQQQSVSDIASACGFTVEARNDLAARPRALIIR</sequence>
<dbReference type="InterPro" id="IPR019874">
    <property type="entry name" value="RF_methyltr_PrmC"/>
</dbReference>
<dbReference type="InterPro" id="IPR025714">
    <property type="entry name" value="Methyltranfer_dom"/>
</dbReference>
<evidence type="ECO:0000313" key="7">
    <source>
        <dbReference type="Proteomes" id="UP000316343"/>
    </source>
</evidence>
<dbReference type="PROSITE" id="PS00092">
    <property type="entry name" value="N6_MTASE"/>
    <property type="match status" value="1"/>
</dbReference>
<feature type="domain" description="Release factor glutamine methyltransferase N-terminal" evidence="5">
    <location>
        <begin position="5"/>
        <end position="71"/>
    </location>
</feature>
<dbReference type="Pfam" id="PF17827">
    <property type="entry name" value="PrmC_N"/>
    <property type="match status" value="1"/>
</dbReference>
<evidence type="ECO:0000256" key="2">
    <source>
        <dbReference type="ARBA" id="ARBA00022679"/>
    </source>
</evidence>
<name>A0A547PBN6_9SPHN</name>
<gene>
    <name evidence="6" type="primary">prmC</name>
    <name evidence="6" type="ORF">FGU71_06545</name>
</gene>
<evidence type="ECO:0000259" key="4">
    <source>
        <dbReference type="Pfam" id="PF13847"/>
    </source>
</evidence>
<dbReference type="Gene3D" id="1.10.8.10">
    <property type="entry name" value="DNA helicase RuvA subunit, C-terminal domain"/>
    <property type="match status" value="1"/>
</dbReference>
<dbReference type="Proteomes" id="UP000316343">
    <property type="component" value="Unassembled WGS sequence"/>
</dbReference>
<dbReference type="OrthoDB" id="9800643at2"/>
<dbReference type="InterPro" id="IPR029063">
    <property type="entry name" value="SAM-dependent_MTases_sf"/>
</dbReference>
<evidence type="ECO:0000313" key="6">
    <source>
        <dbReference type="EMBL" id="TRD11550.1"/>
    </source>
</evidence>